<sequence length="358" mass="40937">MNVMYPSRIYKNERDGHKGRMGYVKNAKKLNIVQVISNAPDTNPLPPTNQGGTEKVVYELTQELIRRGHKVSLFAASGSRTSARDIPFPKHMTGDSIRKYVLKKMPRGVDIIHDHTFPSILGRAKLPIPVVCTFHLPMKHRVPNPVYVSKRARKVMGKNRGFYVYNGINPRDYEFSERKGSYLLFMGRVLEEKGILQAIHIAERTNKKLLIAGPIKDFALYTKKIVPRIRNNPNIKYVGAVGGKRKQQLLKHAQCLLFPTLWEEPFGLVMIEAMACGTPVVALNNGAVPEVMAKFPGLVCRSVKEMIRKVQQGRFPSPRVLRKYVLSRFTTAKMTDQYLKIYRYVIMRRNSKTAFLRR</sequence>
<feature type="domain" description="Glycosyltransferase subfamily 4-like N-terminal" evidence="2">
    <location>
        <begin position="51"/>
        <end position="143"/>
    </location>
</feature>
<accession>A0ABM8VB10</accession>
<keyword evidence="4" id="KW-1185">Reference proteome</keyword>
<proteinExistence type="predicted"/>
<gene>
    <name evidence="3" type="ORF">PAECIP111802_00476</name>
</gene>
<dbReference type="EMBL" id="CAJVCE010000001">
    <property type="protein sequence ID" value="CAG7618019.1"/>
    <property type="molecule type" value="Genomic_DNA"/>
</dbReference>
<protein>
    <recommendedName>
        <fullName evidence="5">Glycosyltransferase family 4 protein</fullName>
    </recommendedName>
</protein>
<dbReference type="PANTHER" id="PTHR12526:SF595">
    <property type="entry name" value="BLL5217 PROTEIN"/>
    <property type="match status" value="1"/>
</dbReference>
<evidence type="ECO:0000313" key="3">
    <source>
        <dbReference type="EMBL" id="CAG7618019.1"/>
    </source>
</evidence>
<dbReference type="Proteomes" id="UP000730618">
    <property type="component" value="Unassembled WGS sequence"/>
</dbReference>
<evidence type="ECO:0000259" key="2">
    <source>
        <dbReference type="Pfam" id="PF13439"/>
    </source>
</evidence>
<reference evidence="3 4" key="1">
    <citation type="submission" date="2021-06" db="EMBL/GenBank/DDBJ databases">
        <authorList>
            <person name="Criscuolo A."/>
        </authorList>
    </citation>
    <scope>NUCLEOTIDE SEQUENCE [LARGE SCALE GENOMIC DNA]</scope>
    <source>
        <strain evidence="4">CIP 111802</strain>
    </source>
</reference>
<dbReference type="InterPro" id="IPR028098">
    <property type="entry name" value="Glyco_trans_4-like_N"/>
</dbReference>
<dbReference type="Pfam" id="PF00534">
    <property type="entry name" value="Glycos_transf_1"/>
    <property type="match status" value="1"/>
</dbReference>
<comment type="caution">
    <text evidence="3">The sequence shown here is derived from an EMBL/GenBank/DDBJ whole genome shotgun (WGS) entry which is preliminary data.</text>
</comment>
<dbReference type="Pfam" id="PF13439">
    <property type="entry name" value="Glyco_transf_4"/>
    <property type="match status" value="1"/>
</dbReference>
<dbReference type="InterPro" id="IPR001296">
    <property type="entry name" value="Glyco_trans_1"/>
</dbReference>
<name>A0ABM8VB10_9BACL</name>
<evidence type="ECO:0008006" key="5">
    <source>
        <dbReference type="Google" id="ProtNLM"/>
    </source>
</evidence>
<dbReference type="CDD" id="cd03802">
    <property type="entry name" value="GT4_AviGT4-like"/>
    <property type="match status" value="1"/>
</dbReference>
<organism evidence="3 4">
    <name type="scientific">Paenibacillus allorhizosphaerae</name>
    <dbReference type="NCBI Taxonomy" id="2849866"/>
    <lineage>
        <taxon>Bacteria</taxon>
        <taxon>Bacillati</taxon>
        <taxon>Bacillota</taxon>
        <taxon>Bacilli</taxon>
        <taxon>Bacillales</taxon>
        <taxon>Paenibacillaceae</taxon>
        <taxon>Paenibacillus</taxon>
    </lineage>
</organism>
<evidence type="ECO:0000313" key="4">
    <source>
        <dbReference type="Proteomes" id="UP000730618"/>
    </source>
</evidence>
<feature type="domain" description="Glycosyl transferase family 1" evidence="1">
    <location>
        <begin position="179"/>
        <end position="301"/>
    </location>
</feature>
<evidence type="ECO:0000259" key="1">
    <source>
        <dbReference type="Pfam" id="PF00534"/>
    </source>
</evidence>
<dbReference type="PANTHER" id="PTHR12526">
    <property type="entry name" value="GLYCOSYLTRANSFERASE"/>
    <property type="match status" value="1"/>
</dbReference>